<reference evidence="2 3" key="1">
    <citation type="journal article" date="2015" name="Genome Announc.">
        <title>Expanding the biotechnology potential of lactobacilli through comparative genomics of 213 strains and associated genera.</title>
        <authorList>
            <person name="Sun Z."/>
            <person name="Harris H.M."/>
            <person name="McCann A."/>
            <person name="Guo C."/>
            <person name="Argimon S."/>
            <person name="Zhang W."/>
            <person name="Yang X."/>
            <person name="Jeffery I.B."/>
            <person name="Cooney J.C."/>
            <person name="Kagawa T.F."/>
            <person name="Liu W."/>
            <person name="Song Y."/>
            <person name="Salvetti E."/>
            <person name="Wrobel A."/>
            <person name="Rasinkangas P."/>
            <person name="Parkhill J."/>
            <person name="Rea M.C."/>
            <person name="O'Sullivan O."/>
            <person name="Ritari J."/>
            <person name="Douillard F.P."/>
            <person name="Paul Ross R."/>
            <person name="Yang R."/>
            <person name="Briner A.E."/>
            <person name="Felis G.E."/>
            <person name="de Vos W.M."/>
            <person name="Barrangou R."/>
            <person name="Klaenhammer T.R."/>
            <person name="Caufield P.W."/>
            <person name="Cui Y."/>
            <person name="Zhang H."/>
            <person name="O'Toole P.W."/>
        </authorList>
    </citation>
    <scope>NUCLEOTIDE SEQUENCE [LARGE SCALE GENOMIC DNA]</scope>
    <source>
        <strain evidence="2 3">DSM 20183</strain>
    </source>
</reference>
<dbReference type="OrthoDB" id="9803832at2"/>
<sequence length="122" mass="13208">MEILTLFIVALVAVEHIGIAVLEIFAPAKTQAEAFDMPLDFVKQKNAQIALSNQGIYNGMLGILILAMILLFTGAVLKTILILLMAYIIIVAVYGAFTATKKILFLQGLPALIALVLVAIFY</sequence>
<dbReference type="PANTHER" id="PTHR38446">
    <property type="entry name" value="BLL0914 PROTEIN"/>
    <property type="match status" value="1"/>
</dbReference>
<feature type="transmembrane region" description="Helical" evidence="1">
    <location>
        <begin position="80"/>
        <end position="97"/>
    </location>
</feature>
<feature type="transmembrane region" description="Helical" evidence="1">
    <location>
        <begin position="56"/>
        <end position="73"/>
    </location>
</feature>
<dbReference type="RefSeq" id="WP_057766584.1">
    <property type="nucleotide sequence ID" value="NZ_AZDG01000018.1"/>
</dbReference>
<evidence type="ECO:0000313" key="3">
    <source>
        <dbReference type="Proteomes" id="UP000050929"/>
    </source>
</evidence>
<keyword evidence="1" id="KW-0472">Membrane</keyword>
<feature type="transmembrane region" description="Helical" evidence="1">
    <location>
        <begin position="103"/>
        <end position="121"/>
    </location>
</feature>
<dbReference type="InterPro" id="IPR009732">
    <property type="entry name" value="DUF1304"/>
</dbReference>
<evidence type="ECO:0000256" key="1">
    <source>
        <dbReference type="SAM" id="Phobius"/>
    </source>
</evidence>
<proteinExistence type="predicted"/>
<organism evidence="2 3">
    <name type="scientific">Companilactobacillus tucceti DSM 20183</name>
    <dbReference type="NCBI Taxonomy" id="1423811"/>
    <lineage>
        <taxon>Bacteria</taxon>
        <taxon>Bacillati</taxon>
        <taxon>Bacillota</taxon>
        <taxon>Bacilli</taxon>
        <taxon>Lactobacillales</taxon>
        <taxon>Lactobacillaceae</taxon>
        <taxon>Companilactobacillus</taxon>
    </lineage>
</organism>
<dbReference type="Proteomes" id="UP000050929">
    <property type="component" value="Unassembled WGS sequence"/>
</dbReference>
<dbReference type="AlphaFoldDB" id="A0A0R1J546"/>
<comment type="caution">
    <text evidence="2">The sequence shown here is derived from an EMBL/GenBank/DDBJ whole genome shotgun (WGS) entry which is preliminary data.</text>
</comment>
<keyword evidence="1" id="KW-1133">Transmembrane helix</keyword>
<dbReference type="PANTHER" id="PTHR38446:SF1">
    <property type="entry name" value="BLL0914 PROTEIN"/>
    <property type="match status" value="1"/>
</dbReference>
<name>A0A0R1J546_9LACO</name>
<accession>A0A0R1J546</accession>
<dbReference type="PATRIC" id="fig|1423811.3.peg.777"/>
<dbReference type="Pfam" id="PF06993">
    <property type="entry name" value="DUF1304"/>
    <property type="match status" value="1"/>
</dbReference>
<gene>
    <name evidence="2" type="ORF">FC72_GL000767</name>
</gene>
<keyword evidence="3" id="KW-1185">Reference proteome</keyword>
<keyword evidence="1" id="KW-0812">Transmembrane</keyword>
<dbReference type="EMBL" id="AZDG01000018">
    <property type="protein sequence ID" value="KRK63993.1"/>
    <property type="molecule type" value="Genomic_DNA"/>
</dbReference>
<protein>
    <recommendedName>
        <fullName evidence="4">Integral membrane protein</fullName>
    </recommendedName>
</protein>
<evidence type="ECO:0008006" key="4">
    <source>
        <dbReference type="Google" id="ProtNLM"/>
    </source>
</evidence>
<evidence type="ECO:0000313" key="2">
    <source>
        <dbReference type="EMBL" id="KRK63993.1"/>
    </source>
</evidence>
<dbReference type="STRING" id="1423811.FC72_GL000767"/>